<feature type="compositionally biased region" description="Polar residues" evidence="1">
    <location>
        <begin position="15"/>
        <end position="55"/>
    </location>
</feature>
<accession>A0ABN7E9W1</accession>
<organism evidence="2 3">
    <name type="scientific">Spirodela intermedia</name>
    <name type="common">Intermediate duckweed</name>
    <dbReference type="NCBI Taxonomy" id="51605"/>
    <lineage>
        <taxon>Eukaryota</taxon>
        <taxon>Viridiplantae</taxon>
        <taxon>Streptophyta</taxon>
        <taxon>Embryophyta</taxon>
        <taxon>Tracheophyta</taxon>
        <taxon>Spermatophyta</taxon>
        <taxon>Magnoliopsida</taxon>
        <taxon>Liliopsida</taxon>
        <taxon>Araceae</taxon>
        <taxon>Lemnoideae</taxon>
        <taxon>Spirodela</taxon>
    </lineage>
</organism>
<dbReference type="EMBL" id="CACRZD030000132">
    <property type="protein sequence ID" value="CAA6674661.1"/>
    <property type="molecule type" value="Genomic_DNA"/>
</dbReference>
<evidence type="ECO:0000256" key="1">
    <source>
        <dbReference type="SAM" id="MobiDB-lite"/>
    </source>
</evidence>
<name>A0ABN7E9W1_SPIIN</name>
<comment type="caution">
    <text evidence="2">The sequence shown here is derived from an EMBL/GenBank/DDBJ whole genome shotgun (WGS) entry which is preliminary data.</text>
</comment>
<keyword evidence="3" id="KW-1185">Reference proteome</keyword>
<evidence type="ECO:0000313" key="3">
    <source>
        <dbReference type="Proteomes" id="UP001189122"/>
    </source>
</evidence>
<sequence length="142" mass="15824">MNSRVDEIQDFVKTNIPTSTVNKKGKQVSFSDQLPSQATINPRNQGSSSSQTHNLSHVHVDEEEEERVQVEPNPDTYKPPVPYPQALSKPKAKVSESDDHLLETFQKVTITIPLVDAISIYLLMLNSLKAYAHTIEAPRGSN</sequence>
<evidence type="ECO:0000313" key="2">
    <source>
        <dbReference type="EMBL" id="CAA6674661.1"/>
    </source>
</evidence>
<gene>
    <name evidence="2" type="ORF">SI7747_UN021019</name>
</gene>
<proteinExistence type="predicted"/>
<protein>
    <submittedName>
        <fullName evidence="2">Uncharacterized protein</fullName>
    </submittedName>
</protein>
<dbReference type="Proteomes" id="UP001189122">
    <property type="component" value="Unassembled WGS sequence"/>
</dbReference>
<feature type="region of interest" description="Disordered" evidence="1">
    <location>
        <begin position="1"/>
        <end position="95"/>
    </location>
</feature>
<reference evidence="3" key="1">
    <citation type="journal article" date="2020" name="Sci. Rep.">
        <title>Chromosome-scale genome assembly for the duckweed Spirodela intermedia, integrating cytogenetic maps, PacBio and Oxford Nanopore libraries.</title>
        <authorList>
            <person name="Hoang P.T.N."/>
            <person name="Fiebig A."/>
            <person name="Novak P."/>
            <person name="Macas J."/>
            <person name="Cao H.X."/>
            <person name="Stepanenko A."/>
            <person name="Chen G."/>
            <person name="Borisjuk N."/>
            <person name="Scholz U."/>
            <person name="Schubert I."/>
        </authorList>
    </citation>
    <scope>NUCLEOTIDE SEQUENCE [LARGE SCALE GENOMIC DNA]</scope>
</reference>